<dbReference type="Pfam" id="PF05050">
    <property type="entry name" value="Methyltransf_21"/>
    <property type="match status" value="1"/>
</dbReference>
<evidence type="ECO:0000259" key="1">
    <source>
        <dbReference type="Pfam" id="PF05050"/>
    </source>
</evidence>
<dbReference type="Gene3D" id="3.40.50.150">
    <property type="entry name" value="Vaccinia Virus protein VP39"/>
    <property type="match status" value="1"/>
</dbReference>
<keyword evidence="3" id="KW-1185">Reference proteome</keyword>
<organism evidence="2 3">
    <name type="scientific">Antarcticimicrobium luteum</name>
    <dbReference type="NCBI Taxonomy" id="2547397"/>
    <lineage>
        <taxon>Bacteria</taxon>
        <taxon>Pseudomonadati</taxon>
        <taxon>Pseudomonadota</taxon>
        <taxon>Alphaproteobacteria</taxon>
        <taxon>Rhodobacterales</taxon>
        <taxon>Paracoccaceae</taxon>
        <taxon>Antarcticimicrobium</taxon>
    </lineage>
</organism>
<dbReference type="AlphaFoldDB" id="A0A4R5VFR3"/>
<dbReference type="Proteomes" id="UP000295301">
    <property type="component" value="Unassembled WGS sequence"/>
</dbReference>
<keyword evidence="2" id="KW-0489">Methyltransferase</keyword>
<dbReference type="InterPro" id="IPR029063">
    <property type="entry name" value="SAM-dependent_MTases_sf"/>
</dbReference>
<dbReference type="SUPFAM" id="SSF53335">
    <property type="entry name" value="S-adenosyl-L-methionine-dependent methyltransferases"/>
    <property type="match status" value="1"/>
</dbReference>
<evidence type="ECO:0000313" key="2">
    <source>
        <dbReference type="EMBL" id="TDK51167.1"/>
    </source>
</evidence>
<comment type="caution">
    <text evidence="2">The sequence shown here is derived from an EMBL/GenBank/DDBJ whole genome shotgun (WGS) entry which is preliminary data.</text>
</comment>
<sequence length="305" mass="33645">MTADGAPESAPRARRLLRQRVDYLRAALAPERPLRIVDVGANPINTPDYDTLLEMGGCEVWGFEPEENAFAELQANPRPGAHYINKAVGAPGKGTFYNHPQNGLGSLYPVRKESVAFLGHPGWHREEVATAEIDLVSLDDLDDLPPPDLLKIDIQGGELDVIRTAREKLSQAVCVIPEVRFYRMYEGEPLWGKLDVELHDQGFVLHKMLFTKPTMIANSQAARLKGKAVRGQLIDGDAVYIRNLEVPQDWSDAQLKQMAIAAAGVFSSFDLTVHCLDRLSDRGAIGPDVAEGFIDTLPGWMRNPG</sequence>
<protein>
    <submittedName>
        <fullName evidence="2">FkbM family methyltransferase</fullName>
    </submittedName>
</protein>
<feature type="domain" description="Methyltransferase FkbM" evidence="1">
    <location>
        <begin position="38"/>
        <end position="204"/>
    </location>
</feature>
<keyword evidence="2" id="KW-0808">Transferase</keyword>
<dbReference type="PANTHER" id="PTHR36973">
    <property type="entry name" value="SLL1456 PROTEIN-RELATED"/>
    <property type="match status" value="1"/>
</dbReference>
<accession>A0A4R5VFR3</accession>
<dbReference type="GO" id="GO:0008171">
    <property type="term" value="F:O-methyltransferase activity"/>
    <property type="evidence" value="ECO:0007669"/>
    <property type="project" value="TreeGrafter"/>
</dbReference>
<dbReference type="PANTHER" id="PTHR36973:SF4">
    <property type="entry name" value="NODULATION PROTEIN"/>
    <property type="match status" value="1"/>
</dbReference>
<proteinExistence type="predicted"/>
<evidence type="ECO:0000313" key="3">
    <source>
        <dbReference type="Proteomes" id="UP000295301"/>
    </source>
</evidence>
<dbReference type="GO" id="GO:0032259">
    <property type="term" value="P:methylation"/>
    <property type="evidence" value="ECO:0007669"/>
    <property type="project" value="UniProtKB-KW"/>
</dbReference>
<dbReference type="InterPro" id="IPR006342">
    <property type="entry name" value="FkbM_mtfrase"/>
</dbReference>
<gene>
    <name evidence="2" type="ORF">E1832_04145</name>
</gene>
<dbReference type="NCBIfam" id="TIGR01444">
    <property type="entry name" value="fkbM_fam"/>
    <property type="match status" value="1"/>
</dbReference>
<dbReference type="RefSeq" id="WP_133358470.1">
    <property type="nucleotide sequence ID" value="NZ_SMUV01000049.1"/>
</dbReference>
<name>A0A4R5VFR3_9RHOB</name>
<dbReference type="EMBL" id="SMUV01000049">
    <property type="protein sequence ID" value="TDK51167.1"/>
    <property type="molecule type" value="Genomic_DNA"/>
</dbReference>
<dbReference type="OrthoDB" id="292760at2"/>
<reference evidence="2 3" key="1">
    <citation type="submission" date="2019-03" db="EMBL/GenBank/DDBJ databases">
        <title>Ruegeria lutea sp. nov., a novel strain, isolated from marine sediment, the Masan Bay, South Korea.</title>
        <authorList>
            <person name="Kim J."/>
            <person name="Kim D.-Y."/>
            <person name="Lee S.-S."/>
        </authorList>
    </citation>
    <scope>NUCLEOTIDE SEQUENCE [LARGE SCALE GENOMIC DNA]</scope>
    <source>
        <strain evidence="2 3">318-1</strain>
    </source>
</reference>
<dbReference type="InterPro" id="IPR053188">
    <property type="entry name" value="FkbM_Methyltransferase"/>
</dbReference>